<dbReference type="Gramene" id="KQL04369">
    <property type="protein sequence ID" value="KQL04369"/>
    <property type="gene ID" value="SETIT_005599mg"/>
</dbReference>
<protein>
    <submittedName>
        <fullName evidence="1">Uncharacterized protein</fullName>
    </submittedName>
</protein>
<name>K3XUJ2_SETIT</name>
<proteinExistence type="predicted"/>
<dbReference type="HOGENOM" id="CLU_3407032_0_0_1"/>
<dbReference type="EnsemblPlants" id="KQL04369">
    <property type="protein sequence ID" value="KQL04369"/>
    <property type="gene ID" value="SETIT_005599mg"/>
</dbReference>
<sequence>MTLVQRLGQQSLYNLLISVAPLGSTGHLCN</sequence>
<dbReference type="InParanoid" id="K3XUJ2"/>
<reference evidence="1" key="2">
    <citation type="submission" date="2018-08" db="UniProtKB">
        <authorList>
            <consortium name="EnsemblPlants"/>
        </authorList>
    </citation>
    <scope>IDENTIFICATION</scope>
    <source>
        <strain evidence="1">Yugu1</strain>
    </source>
</reference>
<reference evidence="2" key="1">
    <citation type="journal article" date="2012" name="Nat. Biotechnol.">
        <title>Reference genome sequence of the model plant Setaria.</title>
        <authorList>
            <person name="Bennetzen J.L."/>
            <person name="Schmutz J."/>
            <person name="Wang H."/>
            <person name="Percifield R."/>
            <person name="Hawkins J."/>
            <person name="Pontaroli A.C."/>
            <person name="Estep M."/>
            <person name="Feng L."/>
            <person name="Vaughn J.N."/>
            <person name="Grimwood J."/>
            <person name="Jenkins J."/>
            <person name="Barry K."/>
            <person name="Lindquist E."/>
            <person name="Hellsten U."/>
            <person name="Deshpande S."/>
            <person name="Wang X."/>
            <person name="Wu X."/>
            <person name="Mitros T."/>
            <person name="Triplett J."/>
            <person name="Yang X."/>
            <person name="Ye C.Y."/>
            <person name="Mauro-Herrera M."/>
            <person name="Wang L."/>
            <person name="Li P."/>
            <person name="Sharma M."/>
            <person name="Sharma R."/>
            <person name="Ronald P.C."/>
            <person name="Panaud O."/>
            <person name="Kellogg E.A."/>
            <person name="Brutnell T.P."/>
            <person name="Doust A.N."/>
            <person name="Tuskan G.A."/>
            <person name="Rokhsar D."/>
            <person name="Devos K.M."/>
        </authorList>
    </citation>
    <scope>NUCLEOTIDE SEQUENCE [LARGE SCALE GENOMIC DNA]</scope>
    <source>
        <strain evidence="2">cv. Yugu1</strain>
    </source>
</reference>
<organism evidence="1 2">
    <name type="scientific">Setaria italica</name>
    <name type="common">Foxtail millet</name>
    <name type="synonym">Panicum italicum</name>
    <dbReference type="NCBI Taxonomy" id="4555"/>
    <lineage>
        <taxon>Eukaryota</taxon>
        <taxon>Viridiplantae</taxon>
        <taxon>Streptophyta</taxon>
        <taxon>Embryophyta</taxon>
        <taxon>Tracheophyta</taxon>
        <taxon>Spermatophyta</taxon>
        <taxon>Magnoliopsida</taxon>
        <taxon>Liliopsida</taxon>
        <taxon>Poales</taxon>
        <taxon>Poaceae</taxon>
        <taxon>PACMAD clade</taxon>
        <taxon>Panicoideae</taxon>
        <taxon>Panicodae</taxon>
        <taxon>Paniceae</taxon>
        <taxon>Cenchrinae</taxon>
        <taxon>Setaria</taxon>
    </lineage>
</organism>
<dbReference type="AlphaFoldDB" id="K3XUJ2"/>
<dbReference type="Proteomes" id="UP000004995">
    <property type="component" value="Unassembled WGS sequence"/>
</dbReference>
<evidence type="ECO:0000313" key="1">
    <source>
        <dbReference type="EnsemblPlants" id="KQL04369"/>
    </source>
</evidence>
<dbReference type="EMBL" id="AGNK02002858">
    <property type="status" value="NOT_ANNOTATED_CDS"/>
    <property type="molecule type" value="Genomic_DNA"/>
</dbReference>
<evidence type="ECO:0000313" key="2">
    <source>
        <dbReference type="Proteomes" id="UP000004995"/>
    </source>
</evidence>
<accession>K3XUJ2</accession>
<keyword evidence="2" id="KW-1185">Reference proteome</keyword>